<dbReference type="Gene3D" id="3.90.79.10">
    <property type="entry name" value="Nucleoside Triphosphate Pyrophosphohydrolase"/>
    <property type="match status" value="1"/>
</dbReference>
<evidence type="ECO:0000259" key="2">
    <source>
        <dbReference type="PROSITE" id="PS51462"/>
    </source>
</evidence>
<dbReference type="Pfam" id="PF00293">
    <property type="entry name" value="NUDIX"/>
    <property type="match status" value="1"/>
</dbReference>
<reference evidence="3 4" key="1">
    <citation type="submission" date="2010-08" db="EMBL/GenBank/DDBJ databases">
        <title>Complete sequence of Clostridium cellulovorans 743B.</title>
        <authorList>
            <consortium name="US DOE Joint Genome Institute"/>
            <person name="Lucas S."/>
            <person name="Copeland A."/>
            <person name="Lapidus A."/>
            <person name="Cheng J.-F."/>
            <person name="Bruce D."/>
            <person name="Goodwin L."/>
            <person name="Pitluck S."/>
            <person name="Chertkov O."/>
            <person name="Detter J.C."/>
            <person name="Han C."/>
            <person name="Tapia R."/>
            <person name="Land M."/>
            <person name="Hauser L."/>
            <person name="Chang Y.-J."/>
            <person name="Jeffries C."/>
            <person name="Kyrpides N."/>
            <person name="Ivanova N."/>
            <person name="Mikhailova N."/>
            <person name="Hemme C.L."/>
            <person name="Woyke T."/>
        </authorList>
    </citation>
    <scope>NUCLEOTIDE SEQUENCE [LARGE SCALE GENOMIC DNA]</scope>
    <source>
        <strain evidence="4">ATCC 35296 / DSM 3052 / OCM 3 / 743B</strain>
    </source>
</reference>
<keyword evidence="3" id="KW-0378">Hydrolase</keyword>
<dbReference type="KEGG" id="ccb:Clocel_3427"/>
<proteinExistence type="inferred from homology"/>
<dbReference type="InterPro" id="IPR015797">
    <property type="entry name" value="NUDIX_hydrolase-like_dom_sf"/>
</dbReference>
<dbReference type="Gene3D" id="6.10.250.1120">
    <property type="match status" value="1"/>
</dbReference>
<organism evidence="3 4">
    <name type="scientific">Clostridium cellulovorans (strain ATCC 35296 / DSM 3052 / OCM 3 / 743B)</name>
    <dbReference type="NCBI Taxonomy" id="573061"/>
    <lineage>
        <taxon>Bacteria</taxon>
        <taxon>Bacillati</taxon>
        <taxon>Bacillota</taxon>
        <taxon>Clostridia</taxon>
        <taxon>Eubacteriales</taxon>
        <taxon>Clostridiaceae</taxon>
        <taxon>Clostridium</taxon>
    </lineage>
</organism>
<name>D9SVP4_CLOC7</name>
<dbReference type="Pfam" id="PF12535">
    <property type="entry name" value="Nudix_N"/>
    <property type="match status" value="1"/>
</dbReference>
<dbReference type="InterPro" id="IPR059176">
    <property type="entry name" value="UDP-X_N"/>
</dbReference>
<dbReference type="GO" id="GO:0016787">
    <property type="term" value="F:hydrolase activity"/>
    <property type="evidence" value="ECO:0007669"/>
    <property type="project" value="UniProtKB-KW"/>
</dbReference>
<dbReference type="AlphaFoldDB" id="D9SVP4"/>
<dbReference type="PROSITE" id="PS51462">
    <property type="entry name" value="NUDIX"/>
    <property type="match status" value="1"/>
</dbReference>
<dbReference type="OrthoDB" id="9804442at2"/>
<gene>
    <name evidence="3" type="ordered locus">Clocel_3427</name>
</gene>
<feature type="domain" description="Nudix hydrolase" evidence="2">
    <location>
        <begin position="66"/>
        <end position="196"/>
    </location>
</feature>
<dbReference type="CDD" id="cd04672">
    <property type="entry name" value="NUDIX_CDP-Chase_like"/>
    <property type="match status" value="1"/>
</dbReference>
<evidence type="ECO:0000313" key="3">
    <source>
        <dbReference type="EMBL" id="ADL53105.1"/>
    </source>
</evidence>
<dbReference type="HOGENOM" id="CLU_082381_1_0_9"/>
<keyword evidence="4" id="KW-1185">Reference proteome</keyword>
<dbReference type="InterPro" id="IPR000086">
    <property type="entry name" value="NUDIX_hydrolase_dom"/>
</dbReference>
<dbReference type="PANTHER" id="PTHR43736">
    <property type="entry name" value="ADP-RIBOSE PYROPHOSPHATASE"/>
    <property type="match status" value="1"/>
</dbReference>
<dbReference type="eggNOG" id="COG1051">
    <property type="taxonomic scope" value="Bacteria"/>
</dbReference>
<protein>
    <submittedName>
        <fullName evidence="3">NUDIX hydrolase</fullName>
    </submittedName>
</protein>
<dbReference type="PANTHER" id="PTHR43736:SF1">
    <property type="entry name" value="DIHYDRONEOPTERIN TRIPHOSPHATE DIPHOSPHATASE"/>
    <property type="match status" value="1"/>
</dbReference>
<dbReference type="EMBL" id="CP002160">
    <property type="protein sequence ID" value="ADL53105.1"/>
    <property type="molecule type" value="Genomic_DNA"/>
</dbReference>
<comment type="similarity">
    <text evidence="1">Belongs to the Nudix hydrolase family.</text>
</comment>
<evidence type="ECO:0000313" key="4">
    <source>
        <dbReference type="Proteomes" id="UP000002730"/>
    </source>
</evidence>
<dbReference type="RefSeq" id="WP_010073504.1">
    <property type="nucleotide sequence ID" value="NC_014393.1"/>
</dbReference>
<sequence>MSYQWIEYARRVQALAQIGLANCNNPYDIERYEELRDISVKLMATYSDTEIETVRELFARETGYQTPKTVVRSVVFKDGKVLMVQEKADYKWALPGGWSDIGYTPGEVAAKETFEEAGIKVKPVKLLAVFDRSKHPHLPTSSHVYNIFIQCEMVEGEIKPGLETNDVGFFDRNSLPTLSTARITEDEMEIIFQFLDDENKAAVFD</sequence>
<dbReference type="SUPFAM" id="SSF55811">
    <property type="entry name" value="Nudix"/>
    <property type="match status" value="1"/>
</dbReference>
<dbReference type="Proteomes" id="UP000002730">
    <property type="component" value="Chromosome"/>
</dbReference>
<accession>D9SVP4</accession>
<dbReference type="STRING" id="573061.Clocel_3427"/>
<evidence type="ECO:0000256" key="1">
    <source>
        <dbReference type="ARBA" id="ARBA00005582"/>
    </source>
</evidence>